<organism evidence="2 3">
    <name type="scientific">Veillonella magna</name>
    <dbReference type="NCBI Taxonomy" id="464322"/>
    <lineage>
        <taxon>Bacteria</taxon>
        <taxon>Bacillati</taxon>
        <taxon>Bacillota</taxon>
        <taxon>Negativicutes</taxon>
        <taxon>Veillonellales</taxon>
        <taxon>Veillonellaceae</taxon>
        <taxon>Veillonella</taxon>
    </lineage>
</organism>
<dbReference type="CDD" id="cd00882">
    <property type="entry name" value="Ras_like_GTPase"/>
    <property type="match status" value="1"/>
</dbReference>
<dbReference type="NCBIfam" id="TIGR02528">
    <property type="entry name" value="EutP"/>
    <property type="match status" value="1"/>
</dbReference>
<dbReference type="PANTHER" id="PTHR40453:SF1">
    <property type="entry name" value="PROTEIN YOEF"/>
    <property type="match status" value="1"/>
</dbReference>
<keyword evidence="1" id="KW-0547">Nucleotide-binding</keyword>
<dbReference type="Pfam" id="PF10662">
    <property type="entry name" value="PduV-EutP"/>
    <property type="match status" value="1"/>
</dbReference>
<dbReference type="RefSeq" id="WP_028255111.1">
    <property type="nucleotide sequence ID" value="NZ_CATYZF010000019.1"/>
</dbReference>
<comment type="similarity">
    <text evidence="1">Belongs to the EutP/PduV family.</text>
</comment>
<accession>A0ABS2GHH5</accession>
<dbReference type="Proteomes" id="UP000707138">
    <property type="component" value="Unassembled WGS sequence"/>
</dbReference>
<dbReference type="InterPro" id="IPR027417">
    <property type="entry name" value="P-loop_NTPase"/>
</dbReference>
<protein>
    <submittedName>
        <fullName evidence="2">EutP/PduV family microcompartment system protein</fullName>
    </submittedName>
</protein>
<comment type="caution">
    <text evidence="2">The sequence shown here is derived from an EMBL/GenBank/DDBJ whole genome shotgun (WGS) entry which is preliminary data.</text>
</comment>
<dbReference type="PANTHER" id="PTHR40453">
    <property type="entry name" value="PROTEIN YOEF"/>
    <property type="match status" value="1"/>
</dbReference>
<dbReference type="SUPFAM" id="SSF52540">
    <property type="entry name" value="P-loop containing nucleoside triphosphate hydrolases"/>
    <property type="match status" value="1"/>
</dbReference>
<dbReference type="PIRSF" id="PIRSF036409">
    <property type="entry name" value="EutP_PduV"/>
    <property type="match status" value="1"/>
</dbReference>
<reference evidence="2 3" key="1">
    <citation type="journal article" date="2021" name="Sci. Rep.">
        <title>The distribution of antibiotic resistance genes in chicken gut microbiota commensals.</title>
        <authorList>
            <person name="Juricova H."/>
            <person name="Matiasovicova J."/>
            <person name="Kubasova T."/>
            <person name="Cejkova D."/>
            <person name="Rychlik I."/>
        </authorList>
    </citation>
    <scope>NUCLEOTIDE SEQUENCE [LARGE SCALE GENOMIC DNA]</scope>
    <source>
        <strain evidence="2 3">An537</strain>
    </source>
</reference>
<dbReference type="Gene3D" id="3.40.50.300">
    <property type="entry name" value="P-loop containing nucleotide triphosphate hydrolases"/>
    <property type="match status" value="1"/>
</dbReference>
<evidence type="ECO:0000313" key="3">
    <source>
        <dbReference type="Proteomes" id="UP000707138"/>
    </source>
</evidence>
<keyword evidence="3" id="KW-1185">Reference proteome</keyword>
<name>A0ABS2GHH5_9FIRM</name>
<gene>
    <name evidence="2" type="primary">eutP</name>
    <name evidence="2" type="ORF">H6A01_05495</name>
</gene>
<dbReference type="EMBL" id="JACJLA010000008">
    <property type="protein sequence ID" value="MBM6912775.1"/>
    <property type="molecule type" value="Genomic_DNA"/>
</dbReference>
<dbReference type="InterPro" id="IPR012381">
    <property type="entry name" value="EutP_PduV"/>
</dbReference>
<sequence>MNDNKLKTVIMVGRTEAGKTTLSNMLIHDTDEALKTQSIGRIGSIIDTPGEFIENPVYYRAILLNSYDADIVIFVNEADDKESIFPPNFATAFNREVIGVITKTDLGHSLETAYHNLTSAGVTTIFEVSVQDKESVKRLREYISK</sequence>
<evidence type="ECO:0000256" key="1">
    <source>
        <dbReference type="PIRNR" id="PIRNR036409"/>
    </source>
</evidence>
<evidence type="ECO:0000313" key="2">
    <source>
        <dbReference type="EMBL" id="MBM6912775.1"/>
    </source>
</evidence>
<proteinExistence type="inferred from homology"/>